<feature type="transmembrane region" description="Helical" evidence="7">
    <location>
        <begin position="301"/>
        <end position="322"/>
    </location>
</feature>
<evidence type="ECO:0000259" key="8">
    <source>
        <dbReference type="PROSITE" id="PS50850"/>
    </source>
</evidence>
<dbReference type="InterPro" id="IPR036259">
    <property type="entry name" value="MFS_trans_sf"/>
</dbReference>
<dbReference type="Pfam" id="PF07690">
    <property type="entry name" value="MFS_1"/>
    <property type="match status" value="1"/>
</dbReference>
<dbReference type="GO" id="GO:0005886">
    <property type="term" value="C:plasma membrane"/>
    <property type="evidence" value="ECO:0007669"/>
    <property type="project" value="UniProtKB-SubCell"/>
</dbReference>
<dbReference type="PANTHER" id="PTHR42718">
    <property type="entry name" value="MAJOR FACILITATOR SUPERFAMILY MULTIDRUG TRANSPORTER MFSC"/>
    <property type="match status" value="1"/>
</dbReference>
<dbReference type="GeneID" id="76996158"/>
<evidence type="ECO:0000256" key="3">
    <source>
        <dbReference type="ARBA" id="ARBA00022475"/>
    </source>
</evidence>
<keyword evidence="3" id="KW-1003">Cell membrane</keyword>
<feature type="transmembrane region" description="Helical" evidence="7">
    <location>
        <begin position="76"/>
        <end position="94"/>
    </location>
</feature>
<reference evidence="10 11" key="1">
    <citation type="submission" date="2019-07" db="EMBL/GenBank/DDBJ databases">
        <title>Paenibacillus thiaminolyticus NRRL B-4156.</title>
        <authorList>
            <person name="Hehnly C."/>
            <person name="Zhang L."/>
        </authorList>
    </citation>
    <scope>NUCLEOTIDE SEQUENCE [LARGE SCALE GENOMIC DNA]</scope>
    <source>
        <strain evidence="10 11">NRRL B-4156</strain>
    </source>
</reference>
<dbReference type="NCBIfam" id="TIGR00711">
    <property type="entry name" value="efflux_EmrB"/>
    <property type="match status" value="1"/>
</dbReference>
<evidence type="ECO:0000256" key="5">
    <source>
        <dbReference type="ARBA" id="ARBA00022989"/>
    </source>
</evidence>
<evidence type="ECO:0000256" key="4">
    <source>
        <dbReference type="ARBA" id="ARBA00022692"/>
    </source>
</evidence>
<feature type="transmembrane region" description="Helical" evidence="7">
    <location>
        <begin position="400"/>
        <end position="418"/>
    </location>
</feature>
<evidence type="ECO:0000256" key="6">
    <source>
        <dbReference type="ARBA" id="ARBA00023136"/>
    </source>
</evidence>
<dbReference type="CDD" id="cd17321">
    <property type="entry name" value="MFS_MMR_MDR_like"/>
    <property type="match status" value="1"/>
</dbReference>
<dbReference type="Proteomes" id="UP000315377">
    <property type="component" value="Chromosome"/>
</dbReference>
<evidence type="ECO:0000313" key="9">
    <source>
        <dbReference type="EMBL" id="MCY9606007.1"/>
    </source>
</evidence>
<feature type="transmembrane region" description="Helical" evidence="7">
    <location>
        <begin position="164"/>
        <end position="184"/>
    </location>
</feature>
<dbReference type="InterPro" id="IPR005829">
    <property type="entry name" value="Sugar_transporter_CS"/>
</dbReference>
<keyword evidence="2" id="KW-0813">Transport</keyword>
<evidence type="ECO:0000313" key="11">
    <source>
        <dbReference type="Proteomes" id="UP000315377"/>
    </source>
</evidence>
<feature type="transmembrane region" description="Helical" evidence="7">
    <location>
        <begin position="12"/>
        <end position="32"/>
    </location>
</feature>
<dbReference type="EMBL" id="CP041405">
    <property type="protein sequence ID" value="QDM43665.1"/>
    <property type="molecule type" value="Genomic_DNA"/>
</dbReference>
<evidence type="ECO:0000313" key="12">
    <source>
        <dbReference type="Proteomes" id="UP001209276"/>
    </source>
</evidence>
<keyword evidence="4 7" id="KW-0812">Transmembrane</keyword>
<dbReference type="PROSITE" id="PS50850">
    <property type="entry name" value="MFS"/>
    <property type="match status" value="1"/>
</dbReference>
<gene>
    <name evidence="10" type="ORF">FLT43_09265</name>
    <name evidence="9" type="ORF">M5W83_02285</name>
</gene>
<dbReference type="PRINTS" id="PR01036">
    <property type="entry name" value="TCRTETB"/>
</dbReference>
<reference evidence="9 12" key="2">
    <citation type="submission" date="2022-05" db="EMBL/GenBank/DDBJ databases">
        <title>Genome Sequencing of Bee-Associated Microbes.</title>
        <authorList>
            <person name="Dunlap C."/>
        </authorList>
    </citation>
    <scope>NUCLEOTIDE SEQUENCE [LARGE SCALE GENOMIC DNA]</scope>
    <source>
        <strain evidence="9 12">NRRL B-14613</strain>
    </source>
</reference>
<keyword evidence="6 7" id="KW-0472">Membrane</keyword>
<accession>A0AAP9DT84</accession>
<sequence>MNLALRRTVSFIAIILGFFIALLDTTIVNVALPEMTRYFGGSVGQISWVVNGYNLAFAVFIMTAARLADQFGRKKVFLAGVLLFTLASLFAGLAPNAGMLIAMRVVQGLAGAIIVPVTVPMAMNLFPKEMHGMIIGIWGAISGLAAASGPALGGILTEKLNWQWIFYVNVPLGIVCMLLTLVFIKESYDPTSGRRIDYAGTLAITAAMFCLTYGLIQVNEYGWDSLQIVLLLGGGGLLLALFFVAEWKGKEPMLPLSMLRIRAFNGAAITMLIVGAGLMMIFFLTSFFLTRMMEMSELRAGLLLSVVALGSMLSSSVVGPLSNRFGSRLFAVAGLTMMGAAAYWLGSLEPQSTEMDVVARLALAGFGMGMTIVPVMASSVRHVPEEKVGISSGVVNMTKALGSALGVALIVTMLQSNMTEELEGARMLAADTLRADTVLDDALKEQLSEKLAAPAPAANMASPKLSAETALAGIEEQAARAAAELPPEQRKVFAEHLDGQMQEVKRLLGQVEDDYRGAATRAFSRTFVISCWLLLLGIPFAWISDKRRARSR</sequence>
<evidence type="ECO:0000256" key="7">
    <source>
        <dbReference type="SAM" id="Phobius"/>
    </source>
</evidence>
<feature type="domain" description="Major facilitator superfamily (MFS) profile" evidence="8">
    <location>
        <begin position="10"/>
        <end position="448"/>
    </location>
</feature>
<comment type="subcellular location">
    <subcellularLocation>
        <location evidence="1">Cell membrane</location>
        <topology evidence="1">Multi-pass membrane protein</topology>
    </subcellularLocation>
</comment>
<dbReference type="GO" id="GO:0022857">
    <property type="term" value="F:transmembrane transporter activity"/>
    <property type="evidence" value="ECO:0007669"/>
    <property type="project" value="InterPro"/>
</dbReference>
<keyword evidence="12" id="KW-1185">Reference proteome</keyword>
<dbReference type="InterPro" id="IPR011701">
    <property type="entry name" value="MFS"/>
</dbReference>
<dbReference type="RefSeq" id="WP_087445154.1">
    <property type="nucleotide sequence ID" value="NZ_CABMNB010000047.1"/>
</dbReference>
<dbReference type="SUPFAM" id="SSF103473">
    <property type="entry name" value="MFS general substrate transporter"/>
    <property type="match status" value="1"/>
</dbReference>
<dbReference type="PANTHER" id="PTHR42718:SF46">
    <property type="entry name" value="BLR6921 PROTEIN"/>
    <property type="match status" value="1"/>
</dbReference>
<dbReference type="Gene3D" id="1.20.1250.20">
    <property type="entry name" value="MFS general substrate transporter like domains"/>
    <property type="match status" value="1"/>
</dbReference>
<feature type="transmembrane region" description="Helical" evidence="7">
    <location>
        <begin position="106"/>
        <end position="126"/>
    </location>
</feature>
<feature type="transmembrane region" description="Helical" evidence="7">
    <location>
        <begin position="266"/>
        <end position="289"/>
    </location>
</feature>
<evidence type="ECO:0000256" key="1">
    <source>
        <dbReference type="ARBA" id="ARBA00004651"/>
    </source>
</evidence>
<feature type="transmembrane region" description="Helical" evidence="7">
    <location>
        <begin position="44"/>
        <end position="64"/>
    </location>
</feature>
<proteinExistence type="predicted"/>
<feature type="transmembrane region" description="Helical" evidence="7">
    <location>
        <begin position="133"/>
        <end position="152"/>
    </location>
</feature>
<dbReference type="EMBL" id="JAMDMM010000005">
    <property type="protein sequence ID" value="MCY9606007.1"/>
    <property type="molecule type" value="Genomic_DNA"/>
</dbReference>
<feature type="transmembrane region" description="Helical" evidence="7">
    <location>
        <begin position="522"/>
        <end position="543"/>
    </location>
</feature>
<evidence type="ECO:0000256" key="2">
    <source>
        <dbReference type="ARBA" id="ARBA00022448"/>
    </source>
</evidence>
<keyword evidence="5 7" id="KW-1133">Transmembrane helix</keyword>
<organism evidence="10 11">
    <name type="scientific">Paenibacillus thiaminolyticus</name>
    <name type="common">Bacillus thiaminolyticus</name>
    <dbReference type="NCBI Taxonomy" id="49283"/>
    <lineage>
        <taxon>Bacteria</taxon>
        <taxon>Bacillati</taxon>
        <taxon>Bacillota</taxon>
        <taxon>Bacilli</taxon>
        <taxon>Bacillales</taxon>
        <taxon>Paenibacillaceae</taxon>
        <taxon>Paenibacillus</taxon>
    </lineage>
</organism>
<feature type="transmembrane region" description="Helical" evidence="7">
    <location>
        <begin position="358"/>
        <end position="380"/>
    </location>
</feature>
<feature type="transmembrane region" description="Helical" evidence="7">
    <location>
        <begin position="228"/>
        <end position="245"/>
    </location>
</feature>
<dbReference type="PROSITE" id="PS00216">
    <property type="entry name" value="SUGAR_TRANSPORT_1"/>
    <property type="match status" value="1"/>
</dbReference>
<dbReference type="Proteomes" id="UP001209276">
    <property type="component" value="Unassembled WGS sequence"/>
</dbReference>
<name>A0AAP9DT84_PANTH</name>
<dbReference type="InterPro" id="IPR004638">
    <property type="entry name" value="EmrB-like"/>
</dbReference>
<feature type="transmembrane region" description="Helical" evidence="7">
    <location>
        <begin position="329"/>
        <end position="346"/>
    </location>
</feature>
<protein>
    <submittedName>
        <fullName evidence="10">MFS transporter</fullName>
    </submittedName>
</protein>
<evidence type="ECO:0000313" key="10">
    <source>
        <dbReference type="EMBL" id="QDM43665.1"/>
    </source>
</evidence>
<feature type="transmembrane region" description="Helical" evidence="7">
    <location>
        <begin position="196"/>
        <end position="216"/>
    </location>
</feature>
<dbReference type="AlphaFoldDB" id="A0AAP9DT84"/>
<dbReference type="InterPro" id="IPR020846">
    <property type="entry name" value="MFS_dom"/>
</dbReference>
<dbReference type="Gene3D" id="1.20.1720.10">
    <property type="entry name" value="Multidrug resistance protein D"/>
    <property type="match status" value="1"/>
</dbReference>